<evidence type="ECO:0000256" key="2">
    <source>
        <dbReference type="ARBA" id="ARBA00022679"/>
    </source>
</evidence>
<dbReference type="InterPro" id="IPR002505">
    <property type="entry name" value="PTA_PTB"/>
</dbReference>
<evidence type="ECO:0000256" key="1">
    <source>
        <dbReference type="ARBA" id="ARBA00005656"/>
    </source>
</evidence>
<dbReference type="AlphaFoldDB" id="A0A371IZ04"/>
<dbReference type="PANTHER" id="PTHR43356">
    <property type="entry name" value="PHOSPHATE ACETYLTRANSFERASE"/>
    <property type="match status" value="1"/>
</dbReference>
<dbReference type="OrthoDB" id="9774179at2"/>
<dbReference type="NCBIfam" id="NF006045">
    <property type="entry name" value="PRK08190.1"/>
    <property type="match status" value="1"/>
</dbReference>
<protein>
    <submittedName>
        <fullName evidence="5">Bifunctional enoyl-CoA hydratase/phosphate acetyltransferase</fullName>
    </submittedName>
</protein>
<reference evidence="5 6" key="1">
    <citation type="journal article" date="2017" name="Genome Announc.">
        <title>Draft Genome Sequence of Romboutsia weinsteinii sp. nov. Strain CCRI-19649(T) Isolated from Surface Water.</title>
        <authorList>
            <person name="Maheux A.F."/>
            <person name="Boudreau D.K."/>
            <person name="Berube E."/>
            <person name="Boissinot M."/>
            <person name="Cantin P."/>
            <person name="Raymond F."/>
            <person name="Corbeil J."/>
            <person name="Omar R.F."/>
            <person name="Bergeron M.G."/>
        </authorList>
    </citation>
    <scope>NUCLEOTIDE SEQUENCE [LARGE SCALE GENOMIC DNA]</scope>
    <source>
        <strain evidence="5 6">CCRI-19649</strain>
    </source>
</reference>
<evidence type="ECO:0000256" key="3">
    <source>
        <dbReference type="ARBA" id="ARBA00023315"/>
    </source>
</evidence>
<evidence type="ECO:0000313" key="5">
    <source>
        <dbReference type="EMBL" id="RDY25713.1"/>
    </source>
</evidence>
<dbReference type="InterPro" id="IPR012147">
    <property type="entry name" value="P_Ac_Bu_trans"/>
</dbReference>
<keyword evidence="3" id="KW-0012">Acyltransferase</keyword>
<comment type="caution">
    <text evidence="5">The sequence shown here is derived from an EMBL/GenBank/DDBJ whole genome shotgun (WGS) entry which is preliminary data.</text>
</comment>
<name>A0A371IZ04_9FIRM</name>
<dbReference type="PANTHER" id="PTHR43356:SF2">
    <property type="entry name" value="PHOSPHATE ACETYLTRANSFERASE"/>
    <property type="match status" value="1"/>
</dbReference>
<dbReference type="SUPFAM" id="SSF53659">
    <property type="entry name" value="Isocitrate/Isopropylmalate dehydrogenase-like"/>
    <property type="match status" value="1"/>
</dbReference>
<dbReference type="InterPro" id="IPR050500">
    <property type="entry name" value="Phos_Acetyltrans/Butyryltrans"/>
</dbReference>
<feature type="domain" description="Phosphate acetyl/butaryl transferase" evidence="4">
    <location>
        <begin position="75"/>
        <end position="294"/>
    </location>
</feature>
<dbReference type="Gene3D" id="3.40.718.10">
    <property type="entry name" value="Isopropylmalate Dehydrogenase"/>
    <property type="match status" value="1"/>
</dbReference>
<dbReference type="EMBL" id="NOJY02000052">
    <property type="protein sequence ID" value="RDY25713.1"/>
    <property type="molecule type" value="Genomic_DNA"/>
</dbReference>
<dbReference type="Pfam" id="PF01515">
    <property type="entry name" value="PTA_PTB"/>
    <property type="match status" value="1"/>
</dbReference>
<keyword evidence="6" id="KW-1185">Reference proteome</keyword>
<dbReference type="Proteomes" id="UP000215694">
    <property type="component" value="Unassembled WGS sequence"/>
</dbReference>
<dbReference type="RefSeq" id="WP_094367357.1">
    <property type="nucleotide sequence ID" value="NZ_NOJY02000052.1"/>
</dbReference>
<evidence type="ECO:0000313" key="6">
    <source>
        <dbReference type="Proteomes" id="UP000215694"/>
    </source>
</evidence>
<accession>A0A371IZ04</accession>
<evidence type="ECO:0000259" key="4">
    <source>
        <dbReference type="Pfam" id="PF01515"/>
    </source>
</evidence>
<sequence>MINNFQNLIEVAQNQNKMKLAVAAAQEHEVLTSVCNAYNLGIVDPILTGNRVQINKIADEYKLDISNFRIIDTDTLEKAAYEAVKLVSIGEADFVMKGILDTSTLLKAVLNKECGLRSGNLLSHVMVYKVENYNKFLVLTDGGMNIEPTLYEKVDILKNSIEVVRKLGYKTIKVACLAAKEKVSSKMKSTVDAASIKQLSIEGEFGEDVIVEGPIALDLAISKEAAEIKNFESEVSGDADIILVPAIEVGNGIGKAMTLFANAQQGGLIMGAKAPVVMVSRSDTHEAKLNSIALGSVVANKNNR</sequence>
<gene>
    <name evidence="5" type="ORF">CHL78_016870</name>
</gene>
<comment type="similarity">
    <text evidence="1">Belongs to the phosphate acetyltransferase and butyryltransferase family.</text>
</comment>
<proteinExistence type="inferred from homology"/>
<organism evidence="5 6">
    <name type="scientific">Romboutsia weinsteinii</name>
    <dbReference type="NCBI Taxonomy" id="2020949"/>
    <lineage>
        <taxon>Bacteria</taxon>
        <taxon>Bacillati</taxon>
        <taxon>Bacillota</taxon>
        <taxon>Clostridia</taxon>
        <taxon>Peptostreptococcales</taxon>
        <taxon>Peptostreptococcaceae</taxon>
        <taxon>Romboutsia</taxon>
    </lineage>
</organism>
<dbReference type="PIRSF" id="PIRSF000428">
    <property type="entry name" value="P_Ac_trans"/>
    <property type="match status" value="1"/>
</dbReference>
<dbReference type="GO" id="GO:0016746">
    <property type="term" value="F:acyltransferase activity"/>
    <property type="evidence" value="ECO:0007669"/>
    <property type="project" value="UniProtKB-KW"/>
</dbReference>
<keyword evidence="2 5" id="KW-0808">Transferase</keyword>